<organism evidence="4 5">
    <name type="scientific">Ferranicluibacter rubi</name>
    <dbReference type="NCBI Taxonomy" id="2715133"/>
    <lineage>
        <taxon>Bacteria</taxon>
        <taxon>Pseudomonadati</taxon>
        <taxon>Pseudomonadota</taxon>
        <taxon>Alphaproteobacteria</taxon>
        <taxon>Hyphomicrobiales</taxon>
        <taxon>Rhizobiaceae</taxon>
        <taxon>Ferranicluibacter</taxon>
    </lineage>
</organism>
<dbReference type="PANTHER" id="PTHR43436">
    <property type="entry name" value="ARAC-FAMILY TRANSCRIPTIONAL REGULATOR"/>
    <property type="match status" value="1"/>
</dbReference>
<feature type="domain" description="HTH araC/xylS-type" evidence="3">
    <location>
        <begin position="207"/>
        <end position="305"/>
    </location>
</feature>
<evidence type="ECO:0000313" key="4">
    <source>
        <dbReference type="EMBL" id="NHT78105.1"/>
    </source>
</evidence>
<dbReference type="RefSeq" id="WP_167130506.1">
    <property type="nucleotide sequence ID" value="NZ_JAANCM010000012.1"/>
</dbReference>
<dbReference type="GO" id="GO:0043565">
    <property type="term" value="F:sequence-specific DNA binding"/>
    <property type="evidence" value="ECO:0007669"/>
    <property type="project" value="InterPro"/>
</dbReference>
<proteinExistence type="predicted"/>
<gene>
    <name evidence="4" type="ORF">G8E10_20595</name>
</gene>
<protein>
    <submittedName>
        <fullName evidence="4">AraC family transcriptional regulator</fullName>
    </submittedName>
</protein>
<sequence>MFDPSAARRQPFVEIIARFAREDGDHATSVPGLTVHRRSEQAVPSCAAYRPSFALIAQGVKKVTLGHETYIYGGSDYLLTSFDLPVTSQIVQASPESPYLGMVFEIDVAKISPLLALLDRPAATAQVREPAGASSEPPEQRGMSVAALTPELEDAALRLLRLLDRPGDIPALLPLIEQELIFRLLTGPHAARLRQMTMVESQSHQIGRACAWLKEHYALPLRIEDLARRVSMSVSSLHHHFKAITAMSPMQYQKQLRLQEARRLMVEDMLDAGSAGHQVGYESPSQFSREYARQFGAPPLRDAGRTRRSLLGRLAGEPEMLSEG</sequence>
<dbReference type="InterPro" id="IPR009057">
    <property type="entry name" value="Homeodomain-like_sf"/>
</dbReference>
<dbReference type="Pfam" id="PF06719">
    <property type="entry name" value="AraC_N"/>
    <property type="match status" value="1"/>
</dbReference>
<dbReference type="InterPro" id="IPR018060">
    <property type="entry name" value="HTH_AraC"/>
</dbReference>
<dbReference type="SUPFAM" id="SSF46689">
    <property type="entry name" value="Homeodomain-like"/>
    <property type="match status" value="2"/>
</dbReference>
<evidence type="ECO:0000259" key="3">
    <source>
        <dbReference type="PROSITE" id="PS01124"/>
    </source>
</evidence>
<accession>A0AA43ZJC6</accession>
<comment type="caution">
    <text evidence="4">The sequence shown here is derived from an EMBL/GenBank/DDBJ whole genome shotgun (WGS) entry which is preliminary data.</text>
</comment>
<dbReference type="SMART" id="SM00342">
    <property type="entry name" value="HTH_ARAC"/>
    <property type="match status" value="1"/>
</dbReference>
<dbReference type="AlphaFoldDB" id="A0AA43ZJC6"/>
<dbReference type="GO" id="GO:0003700">
    <property type="term" value="F:DNA-binding transcription factor activity"/>
    <property type="evidence" value="ECO:0007669"/>
    <property type="project" value="InterPro"/>
</dbReference>
<evidence type="ECO:0000256" key="2">
    <source>
        <dbReference type="ARBA" id="ARBA00023163"/>
    </source>
</evidence>
<keyword evidence="2" id="KW-0804">Transcription</keyword>
<evidence type="ECO:0000256" key="1">
    <source>
        <dbReference type="ARBA" id="ARBA00023015"/>
    </source>
</evidence>
<dbReference type="PROSITE" id="PS01124">
    <property type="entry name" value="HTH_ARAC_FAMILY_2"/>
    <property type="match status" value="1"/>
</dbReference>
<reference evidence="4" key="1">
    <citation type="submission" date="2020-03" db="EMBL/GenBank/DDBJ databases">
        <title>Ferranicluibacter endophyticum gen. nov., sp. nov., a new genus isolated from Rubus ulmifolius Schott. stem.</title>
        <authorList>
            <person name="Roca-Couso R."/>
            <person name="Flores-Felix J.D."/>
            <person name="Igual J.M."/>
            <person name="Rivas R."/>
        </authorList>
    </citation>
    <scope>NUCLEOTIDE SEQUENCE</scope>
    <source>
        <strain evidence="4">CRRU44</strain>
    </source>
</reference>
<name>A0AA43ZJC6_9HYPH</name>
<keyword evidence="1" id="KW-0805">Transcription regulation</keyword>
<dbReference type="InterPro" id="IPR009594">
    <property type="entry name" value="Tscrpt_reg_HTH_AraC_N"/>
</dbReference>
<dbReference type="EMBL" id="JAANCM010000012">
    <property type="protein sequence ID" value="NHT78105.1"/>
    <property type="molecule type" value="Genomic_DNA"/>
</dbReference>
<keyword evidence="5" id="KW-1185">Reference proteome</keyword>
<dbReference type="PANTHER" id="PTHR43436:SF1">
    <property type="entry name" value="TRANSCRIPTIONAL REGULATORY PROTEIN"/>
    <property type="match status" value="1"/>
</dbReference>
<dbReference type="Proteomes" id="UP001155840">
    <property type="component" value="Unassembled WGS sequence"/>
</dbReference>
<evidence type="ECO:0000313" key="5">
    <source>
        <dbReference type="Proteomes" id="UP001155840"/>
    </source>
</evidence>
<dbReference type="Gene3D" id="1.10.10.60">
    <property type="entry name" value="Homeodomain-like"/>
    <property type="match status" value="2"/>
</dbReference>
<dbReference type="Pfam" id="PF12833">
    <property type="entry name" value="HTH_18"/>
    <property type="match status" value="1"/>
</dbReference>